<name>A0A378KCK8_9GAMM</name>
<protein>
    <submittedName>
        <fullName evidence="1">Uncharacterized protein</fullName>
    </submittedName>
</protein>
<sequence>MSSKTTTETNNELVTLSVDIPYELKDKLKFNSYKEKRAIKDIVRVALEEYLKKQEDL</sequence>
<dbReference type="Gene3D" id="1.10.1220.10">
    <property type="entry name" value="Met repressor-like"/>
    <property type="match status" value="1"/>
</dbReference>
<keyword evidence="2" id="KW-1185">Reference proteome</keyword>
<dbReference type="SUPFAM" id="SSF47598">
    <property type="entry name" value="Ribbon-helix-helix"/>
    <property type="match status" value="1"/>
</dbReference>
<proteinExistence type="predicted"/>
<reference evidence="1 2" key="1">
    <citation type="submission" date="2018-06" db="EMBL/GenBank/DDBJ databases">
        <authorList>
            <consortium name="Pathogen Informatics"/>
            <person name="Doyle S."/>
        </authorList>
    </citation>
    <scope>NUCLEOTIDE SEQUENCE [LARGE SCALE GENOMIC DNA]</scope>
    <source>
        <strain evidence="1 2">NCTC13316</strain>
    </source>
</reference>
<evidence type="ECO:0000313" key="1">
    <source>
        <dbReference type="EMBL" id="STX81241.1"/>
    </source>
</evidence>
<dbReference type="Proteomes" id="UP000254794">
    <property type="component" value="Unassembled WGS sequence"/>
</dbReference>
<dbReference type="GO" id="GO:0006355">
    <property type="term" value="P:regulation of DNA-templated transcription"/>
    <property type="evidence" value="ECO:0007669"/>
    <property type="project" value="InterPro"/>
</dbReference>
<dbReference type="EMBL" id="UGOD01000002">
    <property type="protein sequence ID" value="STX81241.1"/>
    <property type="molecule type" value="Genomic_DNA"/>
</dbReference>
<dbReference type="RefSeq" id="WP_160116231.1">
    <property type="nucleotide sequence ID" value="NZ_CAAAHP010000013.1"/>
</dbReference>
<evidence type="ECO:0000313" key="2">
    <source>
        <dbReference type="Proteomes" id="UP000254794"/>
    </source>
</evidence>
<dbReference type="AlphaFoldDB" id="A0A378KCK8"/>
<organism evidence="1 2">
    <name type="scientific">Legionella busanensis</name>
    <dbReference type="NCBI Taxonomy" id="190655"/>
    <lineage>
        <taxon>Bacteria</taxon>
        <taxon>Pseudomonadati</taxon>
        <taxon>Pseudomonadota</taxon>
        <taxon>Gammaproteobacteria</taxon>
        <taxon>Legionellales</taxon>
        <taxon>Legionellaceae</taxon>
        <taxon>Legionella</taxon>
    </lineage>
</organism>
<dbReference type="OrthoDB" id="9919134at2"/>
<dbReference type="InterPro" id="IPR010985">
    <property type="entry name" value="Ribbon_hlx_hlx"/>
</dbReference>
<dbReference type="InterPro" id="IPR013321">
    <property type="entry name" value="Arc_rbn_hlx_hlx"/>
</dbReference>
<accession>A0A378KCK8</accession>
<gene>
    <name evidence="1" type="ORF">NCTC13316_03110</name>
</gene>